<dbReference type="GO" id="GO:0016887">
    <property type="term" value="F:ATP hydrolysis activity"/>
    <property type="evidence" value="ECO:0007669"/>
    <property type="project" value="InterPro"/>
</dbReference>
<evidence type="ECO:0000259" key="1">
    <source>
        <dbReference type="Pfam" id="PF07728"/>
    </source>
</evidence>
<sequence length="117" mass="13741">MCAVRAALDGRVLVIDGIEKAKRNVLSIIDSLLENRYVTLLLDWELVRLANLRLQLKRNRNISMIKFYAPTDSTDEHELDAYYYQLEEVIRNDKSYYKVIVSDFNARIRRTNESEQG</sequence>
<gene>
    <name evidence="2" type="ORF">KIN20_005312</name>
</gene>
<reference evidence="2" key="1">
    <citation type="submission" date="2021-06" db="EMBL/GenBank/DDBJ databases">
        <title>Parelaphostrongylus tenuis whole genome reference sequence.</title>
        <authorList>
            <person name="Garwood T.J."/>
            <person name="Larsen P.A."/>
            <person name="Fountain-Jones N.M."/>
            <person name="Garbe J.R."/>
            <person name="Macchietto M.G."/>
            <person name="Kania S.A."/>
            <person name="Gerhold R.W."/>
            <person name="Richards J.E."/>
            <person name="Wolf T.M."/>
        </authorList>
    </citation>
    <scope>NUCLEOTIDE SEQUENCE</scope>
    <source>
        <strain evidence="2">MNPRO001-30</strain>
        <tissue evidence="2">Meninges</tissue>
    </source>
</reference>
<evidence type="ECO:0000313" key="2">
    <source>
        <dbReference type="EMBL" id="KAJ1349695.1"/>
    </source>
</evidence>
<dbReference type="Proteomes" id="UP001196413">
    <property type="component" value="Unassembled WGS sequence"/>
</dbReference>
<dbReference type="InterPro" id="IPR011704">
    <property type="entry name" value="ATPase_dyneun-rel_AAA"/>
</dbReference>
<name>A0AAD5M057_PARTN</name>
<dbReference type="PANTHER" id="PTHR21610">
    <property type="entry name" value="VON WILLEBRAND FACTOR A DOMAIN-CONTAINING PROTEIN 8"/>
    <property type="match status" value="1"/>
</dbReference>
<dbReference type="EMBL" id="JAHQIW010000719">
    <property type="protein sequence ID" value="KAJ1349695.1"/>
    <property type="molecule type" value="Genomic_DNA"/>
</dbReference>
<protein>
    <recommendedName>
        <fullName evidence="1">ATPase dynein-related AAA domain-containing protein</fullName>
    </recommendedName>
</protein>
<keyword evidence="3" id="KW-1185">Reference proteome</keyword>
<dbReference type="AlphaFoldDB" id="A0AAD5M057"/>
<dbReference type="GO" id="GO:0005737">
    <property type="term" value="C:cytoplasm"/>
    <property type="evidence" value="ECO:0007669"/>
    <property type="project" value="TreeGrafter"/>
</dbReference>
<feature type="domain" description="ATPase dynein-related AAA" evidence="1">
    <location>
        <begin position="2"/>
        <end position="81"/>
    </location>
</feature>
<dbReference type="GO" id="GO:0005524">
    <property type="term" value="F:ATP binding"/>
    <property type="evidence" value="ECO:0007669"/>
    <property type="project" value="InterPro"/>
</dbReference>
<dbReference type="PANTHER" id="PTHR21610:SF9">
    <property type="entry name" value="VON WILLEBRAND FACTOR A DOMAIN-CONTAINING PROTEIN 8"/>
    <property type="match status" value="1"/>
</dbReference>
<comment type="caution">
    <text evidence="2">The sequence shown here is derived from an EMBL/GenBank/DDBJ whole genome shotgun (WGS) entry which is preliminary data.</text>
</comment>
<accession>A0AAD5M057</accession>
<evidence type="ECO:0000313" key="3">
    <source>
        <dbReference type="Proteomes" id="UP001196413"/>
    </source>
</evidence>
<organism evidence="2 3">
    <name type="scientific">Parelaphostrongylus tenuis</name>
    <name type="common">Meningeal worm</name>
    <dbReference type="NCBI Taxonomy" id="148309"/>
    <lineage>
        <taxon>Eukaryota</taxon>
        <taxon>Metazoa</taxon>
        <taxon>Ecdysozoa</taxon>
        <taxon>Nematoda</taxon>
        <taxon>Chromadorea</taxon>
        <taxon>Rhabditida</taxon>
        <taxon>Rhabditina</taxon>
        <taxon>Rhabditomorpha</taxon>
        <taxon>Strongyloidea</taxon>
        <taxon>Metastrongylidae</taxon>
        <taxon>Parelaphostrongylus</taxon>
    </lineage>
</organism>
<dbReference type="InterPro" id="IPR036691">
    <property type="entry name" value="Endo/exonu/phosph_ase_sf"/>
</dbReference>
<dbReference type="InterPro" id="IPR039891">
    <property type="entry name" value="VWA8"/>
</dbReference>
<dbReference type="Pfam" id="PF07728">
    <property type="entry name" value="AAA_5"/>
    <property type="match status" value="1"/>
</dbReference>
<dbReference type="Gene3D" id="3.60.10.10">
    <property type="entry name" value="Endonuclease/exonuclease/phosphatase"/>
    <property type="match status" value="1"/>
</dbReference>
<proteinExistence type="predicted"/>